<comment type="caution">
    <text evidence="2">The sequence shown here is derived from an EMBL/GenBank/DDBJ whole genome shotgun (WGS) entry which is preliminary data.</text>
</comment>
<protein>
    <submittedName>
        <fullName evidence="2">Uncharacterized protein</fullName>
    </submittedName>
</protein>
<feature type="region of interest" description="Disordered" evidence="1">
    <location>
        <begin position="65"/>
        <end position="85"/>
    </location>
</feature>
<evidence type="ECO:0000256" key="1">
    <source>
        <dbReference type="SAM" id="MobiDB-lite"/>
    </source>
</evidence>
<dbReference type="Proteomes" id="UP001243330">
    <property type="component" value="Unassembled WGS sequence"/>
</dbReference>
<name>A0AAD9AIV4_9PEZI</name>
<proteinExistence type="predicted"/>
<evidence type="ECO:0000313" key="2">
    <source>
        <dbReference type="EMBL" id="KAK1846274.1"/>
    </source>
</evidence>
<dbReference type="EMBL" id="JAQOWY010000242">
    <property type="protein sequence ID" value="KAK1846274.1"/>
    <property type="molecule type" value="Genomic_DNA"/>
</dbReference>
<gene>
    <name evidence="2" type="ORF">CCHR01_11113</name>
</gene>
<dbReference type="AlphaFoldDB" id="A0AAD9AIV4"/>
<feature type="region of interest" description="Disordered" evidence="1">
    <location>
        <begin position="1"/>
        <end position="40"/>
    </location>
</feature>
<accession>A0AAD9AIV4</accession>
<keyword evidence="3" id="KW-1185">Reference proteome</keyword>
<organism evidence="2 3">
    <name type="scientific">Colletotrichum chrysophilum</name>
    <dbReference type="NCBI Taxonomy" id="1836956"/>
    <lineage>
        <taxon>Eukaryota</taxon>
        <taxon>Fungi</taxon>
        <taxon>Dikarya</taxon>
        <taxon>Ascomycota</taxon>
        <taxon>Pezizomycotina</taxon>
        <taxon>Sordariomycetes</taxon>
        <taxon>Hypocreomycetidae</taxon>
        <taxon>Glomerellales</taxon>
        <taxon>Glomerellaceae</taxon>
        <taxon>Colletotrichum</taxon>
        <taxon>Colletotrichum gloeosporioides species complex</taxon>
    </lineage>
</organism>
<reference evidence="2" key="1">
    <citation type="submission" date="2023-01" db="EMBL/GenBank/DDBJ databases">
        <title>Colletotrichum chrysophilum M932 genome sequence.</title>
        <authorList>
            <person name="Baroncelli R."/>
        </authorList>
    </citation>
    <scope>NUCLEOTIDE SEQUENCE</scope>
    <source>
        <strain evidence="2">M932</strain>
    </source>
</reference>
<sequence>MGKKPPPRPDFSSQQLQFPAQAPASCPRLPGPASPGVAPCQCPPRRHGEVVWTFGANPVFPPPGGLSAPLSVPRKARHTEIEDGDGLEMKAQSLSHTHNLKPPYRIAPAE</sequence>
<evidence type="ECO:0000313" key="3">
    <source>
        <dbReference type="Proteomes" id="UP001243330"/>
    </source>
</evidence>